<dbReference type="PANTHER" id="PTHR10676:SF396">
    <property type="entry name" value="DYNEIN AXONEMAL HEAVY CHAIN 1"/>
    <property type="match status" value="1"/>
</dbReference>
<feature type="coiled-coil region" evidence="1">
    <location>
        <begin position="841"/>
        <end position="868"/>
    </location>
</feature>
<evidence type="ECO:0000256" key="1">
    <source>
        <dbReference type="SAM" id="Coils"/>
    </source>
</evidence>
<dbReference type="InterPro" id="IPR026983">
    <property type="entry name" value="DHC"/>
</dbReference>
<name>A0ABQ7I0U9_9MICR</name>
<dbReference type="Proteomes" id="UP001516464">
    <property type="component" value="Unassembled WGS sequence"/>
</dbReference>
<dbReference type="Gene3D" id="1.20.920.20">
    <property type="match status" value="1"/>
</dbReference>
<evidence type="ECO:0000313" key="4">
    <source>
        <dbReference type="Proteomes" id="UP001516464"/>
    </source>
</evidence>
<evidence type="ECO:0000313" key="3">
    <source>
        <dbReference type="EMBL" id="KAF7684045.1"/>
    </source>
</evidence>
<dbReference type="EMBL" id="SBIQ01000032">
    <property type="protein sequence ID" value="KAF7684045.1"/>
    <property type="molecule type" value="Genomic_DNA"/>
</dbReference>
<gene>
    <name evidence="3" type="primary">DYN1</name>
    <name evidence="3" type="ORF">TCON_0750</name>
</gene>
<dbReference type="PANTHER" id="PTHR10676">
    <property type="entry name" value="DYNEIN HEAVY CHAIN FAMILY PROTEIN"/>
    <property type="match status" value="1"/>
</dbReference>
<feature type="coiled-coil region" evidence="1">
    <location>
        <begin position="2034"/>
        <end position="2086"/>
    </location>
</feature>
<sequence length="2731" mass="322539">MHNKSNEKIMEIFQEITRSKNIEVNEILKDTDHMLVTKDGNIINNFDEMPFSGCYQGSDGYGLVIGGYNVAKEMLFKVIKPILISGKKDKKHKNLLPSVDNIEDIEYAFQRLEVLLNNQQSKNVILEFRISKELKIALENVSTGYLNQQTISPVIEENIREWINIIDSLYESVNSTPRMGFEAENKFWHSLHEKLLSASDFANSETMLQTLQILKMTNNYVLYSTLQNTFEFSRLITLCEVFMRFYSQIPNIQNTEEDFLNTAFIIVKLFSGPIPRIIHKSLCIHFRWFFDIINRHLIKNFENNKLQWNARKYKQLLQEFYRNIKTTINILKDDSLIDSLLLKDIQELEERLIPIIEIENFYDDVSFGIEPEKCFYENAIKNFLKKKEYEKSEYEDYKKHIIEELTYQFHNELEMIKPQNSIINLHSLNNFPILFKESLTRYKIPLVEYVNLFTKYNTIKKYEQFYNETLKTRMLILEWIDNITSLPDIPGNILNEIERLGKLIFNDKSMIDKIIENTNNNINNTNNGINNTNNNIGDNMDYMDIEALIVKNAPFTLYVTPIFHAFPLYYSLMQSVDTFNFICLKLPTNLFKMELEEVFSLLQKIVYLRWRTLIKSDLIQSLSKSMIKLERTAYSFLLTYYRITREDYNFTWDINSYAGDKRAIEYAVPELMKKHLKARNVYYISMIDNLFRTVPPLECIFSILEEIIPQGMEIKRKEIANAIEWVIEMVSSEYFGIKKEFFELNLSFRGLSLIEKYKLINRKIEIYKKMVNNEYNLYIFKSECDDDELMNEKRGILKEMTDKVKVKNDEIKKYYEKVTGEGVNRMIRIIEVREYLESDEIKEIKELKEILEKEKVNVNININNLNDINLNVNELNDKWNEINGKIINIINELKSNEVKLNDMKILMDEIRWFGKIYDRKIEFEELEHLYNIINFINQNSIEIKNTSVEEWSDKTTTIWEDTLLQCNNILKLEWCNNPYYFDFPLIKTFIDNIKKVHYNLTQLIMKSPDIIKLKQPFIKKEYIKLSVLDIIKEDINEIVELCNMEFKVTKIIAAIEKEIKRIQERPLEKHSLEILKIRMNSLKLYNRRNCCKEKIIKIENIINEMFAVYENIKRIEYLLNNINDRKYINDKLKSLSRTIKDKYKIEALLKEAEIMEREYTLYLEKCREAVPRLYLLDNDDLISVVKDIRCIKGVISKLFNFNELIFDDNNKVIGFSCKEEFVMLSHCVELNDYKDINNLEEEIKNTQERMLRENKLTCQLKDNITCNNAIIEKYTTKYGNEILKFYPKIKILEDSIIVDDVLSEKYGFEYYPPSDFVFTKQTFSLFSAMTLYLASARGTILYGCSGSGKTEVVRYYSRARGKLLVTFCCGDEWNVDTLRRIIHFCRLKGAWICFDEFNRLEDRVMSSITEEILQIPKDGNTKIFLTMNLGYAGRFELPRSLRDVLGCLRVEPACLHEILSVYTAEADKIYGFLESFKKKITDLVYYDFGLRAINAMFKNLTVNNIVDALCLFYYPILQEKHKQIFNEEIIRAFNVVPRSFSIQELFEHALKIKNGIILLGDNVSDIIKNEEGVIVHYYNPMMPGIFDSNSPFICEIKKRENKHIWFVFDGPLRSRWIENFNSILDDNRLLCLSSGERIPVHEKYKFIFISKDLGDITPATLTRVQLIINHSNINLLDKKSKNFTYDVNDTIDDYSYNLAKLIKHERVIILKGPVGSGKTTLIKGVITAHKYSYKHINFKFYKKSLNDLQTNETFILLIEEFNYATLELYEQIREYNNRGTIYGEVIDNLIIIGIIDDDNLNDRNDNAYGKIENIHNEFFILNIKEPNNMDQIIKDLIKKYLPKNEDLFDIFIKLKEKTTLRVIKRIIKEISNKKGVIKDVLFKEAILYFKPEEYSTIGNIIYKKDVDINFNVLDLLFCKKNVSIIIKGKRLSGKSLLLSGYKNFKIINEKEITNEMKYNVFNKHSNDGRIYLVRDEILLPKHIINSSYLIEHKFKLCNISSCDLIISECDDGYLINNSLKLSNPYKLLAFINTYKSLTEELKFKRKEREEYIKQSIEKIGKYQRELFEYEESISLKNKELDELNREEKINLAKILSDKTKIIERKKEVEELRGTLEQSICANKERKAKVEQKKGEVWPLVEEAMEGLRGLTKIQLSEIKSLSSPPEIVKKIIESVCTLVEGEVIKGSTVKKMLKGDLMKRVWELQYYGDGIPSPLNVSYIDKSFFLDEENYNNALKASQASAPLFRWINANIKYSLVHKEIEPLEKETNFLMQQITNEKNKILEKEKELHELECKLKDAKLNYKRIVKSVTENSKIREELEVKRNILKNIVVALGNEKKRWRNWVDVTEGYRQCVRVWSNKGIGRDIMMLIKNRIPLFIIDPWDEFFNESYVNEFEIISLKGMCDEVRNNTIIKDCDIYDVNIYKLLKKQIHSKEFMIILHSNMETNYYKEETITLYYEEDIIGKKEDELEERLLRLINSNLTNEDSLKIMLDVIEELNKKREANFIKESNCISFYKIRDELENRFGIRVSKKMFDISGFTSVNEFYCGFKPRNHTFILSEINRWCKIDYTICITDFDISYKLQNELRFDEVISCGSEASNNKVRNLLLYGNGFYLIKNIHFIEDLKKQSNGRFIYTIEWKGKNHALMSGTRIMFYEACVETELIEEYGKSFMVDLHLGMLKLGRFGVNDLEFLISNSNLWEFIVEIVYLNRLDDKETGKELVKKINVNKV</sequence>
<dbReference type="InterPro" id="IPR035699">
    <property type="entry name" value="AAA_6"/>
</dbReference>
<feature type="domain" description="AAA+ ATPase" evidence="2">
    <location>
        <begin position="1704"/>
        <end position="1881"/>
    </location>
</feature>
<dbReference type="Gene3D" id="3.40.50.300">
    <property type="entry name" value="P-loop containing nucleotide triphosphate hydrolases"/>
    <property type="match status" value="2"/>
</dbReference>
<reference evidence="3 4" key="1">
    <citation type="submission" date="2019-01" db="EMBL/GenBank/DDBJ databases">
        <title>Genomes sequencing and comparative genomics of infectious freshwater microsporidia, Cucumispora dikerogammari and Thelohania contejeani.</title>
        <authorList>
            <person name="Cormier A."/>
            <person name="Giraud I."/>
            <person name="Wattier R."/>
            <person name="Teixeira M."/>
            <person name="Grandjean F."/>
            <person name="Rigaud T."/>
            <person name="Cordaux R."/>
        </authorList>
    </citation>
    <scope>NUCLEOTIDE SEQUENCE [LARGE SCALE GENOMIC DNA]</scope>
    <source>
        <strain evidence="3">T1</strain>
        <tissue evidence="3">Spores</tissue>
    </source>
</reference>
<dbReference type="Pfam" id="PF12774">
    <property type="entry name" value="AAA_6"/>
    <property type="match status" value="1"/>
</dbReference>
<evidence type="ECO:0000259" key="2">
    <source>
        <dbReference type="SMART" id="SM00382"/>
    </source>
</evidence>
<keyword evidence="4" id="KW-1185">Reference proteome</keyword>
<dbReference type="SMART" id="SM00382">
    <property type="entry name" value="AAA"/>
    <property type="match status" value="2"/>
</dbReference>
<dbReference type="SUPFAM" id="SSF52540">
    <property type="entry name" value="P-loop containing nucleoside triphosphate hydrolases"/>
    <property type="match status" value="2"/>
</dbReference>
<feature type="domain" description="AAA+ ATPase" evidence="2">
    <location>
        <begin position="1335"/>
        <end position="1455"/>
    </location>
</feature>
<proteinExistence type="predicted"/>
<dbReference type="InterPro" id="IPR027417">
    <property type="entry name" value="P-loop_NTPase"/>
</dbReference>
<comment type="caution">
    <text evidence="3">The sequence shown here is derived from an EMBL/GenBank/DDBJ whole genome shotgun (WGS) entry which is preliminary data.</text>
</comment>
<organism evidence="3 4">
    <name type="scientific">Astathelohania contejeani</name>
    <dbReference type="NCBI Taxonomy" id="164912"/>
    <lineage>
        <taxon>Eukaryota</taxon>
        <taxon>Fungi</taxon>
        <taxon>Fungi incertae sedis</taxon>
        <taxon>Microsporidia</taxon>
        <taxon>Astathelohaniidae</taxon>
        <taxon>Astathelohania</taxon>
    </lineage>
</organism>
<protein>
    <submittedName>
        <fullName evidence="3">Dynein heavy chain, cytoplasmic</fullName>
    </submittedName>
</protein>
<feature type="coiled-coil region" evidence="1">
    <location>
        <begin position="2272"/>
        <end position="2309"/>
    </location>
</feature>
<dbReference type="InterPro" id="IPR003593">
    <property type="entry name" value="AAA+_ATPase"/>
</dbReference>
<accession>A0ABQ7I0U9</accession>
<keyword evidence="1" id="KW-0175">Coiled coil</keyword>